<dbReference type="RefSeq" id="XP_033584860.1">
    <property type="nucleotide sequence ID" value="XM_033721669.1"/>
</dbReference>
<evidence type="ECO:0000313" key="4">
    <source>
        <dbReference type="RefSeq" id="XP_033584860.1"/>
    </source>
</evidence>
<evidence type="ECO:0000256" key="1">
    <source>
        <dbReference type="SAM" id="MobiDB-lite"/>
    </source>
</evidence>
<protein>
    <submittedName>
        <fullName evidence="2 4">Uncharacterized protein</fullName>
    </submittedName>
</protein>
<proteinExistence type="predicted"/>
<gene>
    <name evidence="2 4" type="ORF">BDZ99DRAFT_470841</name>
</gene>
<reference evidence="2 4" key="1">
    <citation type="journal article" date="2020" name="Stud. Mycol.">
        <title>101 Dothideomycetes genomes: a test case for predicting lifestyles and emergence of pathogens.</title>
        <authorList>
            <person name="Haridas S."/>
            <person name="Albert R."/>
            <person name="Binder M."/>
            <person name="Bloem J."/>
            <person name="Labutti K."/>
            <person name="Salamov A."/>
            <person name="Andreopoulos B."/>
            <person name="Baker S."/>
            <person name="Barry K."/>
            <person name="Bills G."/>
            <person name="Bluhm B."/>
            <person name="Cannon C."/>
            <person name="Castanera R."/>
            <person name="Culley D."/>
            <person name="Daum C."/>
            <person name="Ezra D."/>
            <person name="Gonzalez J."/>
            <person name="Henrissat B."/>
            <person name="Kuo A."/>
            <person name="Liang C."/>
            <person name="Lipzen A."/>
            <person name="Lutzoni F."/>
            <person name="Magnuson J."/>
            <person name="Mondo S."/>
            <person name="Nolan M."/>
            <person name="Ohm R."/>
            <person name="Pangilinan J."/>
            <person name="Park H.-J."/>
            <person name="Ramirez L."/>
            <person name="Alfaro M."/>
            <person name="Sun H."/>
            <person name="Tritt A."/>
            <person name="Yoshinaga Y."/>
            <person name="Zwiers L.-H."/>
            <person name="Turgeon B."/>
            <person name="Goodwin S."/>
            <person name="Spatafora J."/>
            <person name="Crous P."/>
            <person name="Grigoriev I."/>
        </authorList>
    </citation>
    <scope>NUCLEOTIDE SEQUENCE</scope>
    <source>
        <strain evidence="2 4">CBS 304.34</strain>
    </source>
</reference>
<feature type="region of interest" description="Disordered" evidence="1">
    <location>
        <begin position="1"/>
        <end position="23"/>
    </location>
</feature>
<sequence length="187" mass="20902">MLKTELDERQSARTGVAPNLFTTPTISPPTSAFIHGPLPPVPSLSLPVSCARSFFLSTSVTAPFSSSPTAAFAAPTQLPASKMPRGNSPCIYNYYGMCTLRGSFLPELIPWDHEHLLENVIVLETARPQRRHVCEALLHNFVHCINLRSITFDVDRNSYNMRLDAQIRRMREDVELTVGEDSDEDEE</sequence>
<dbReference type="OrthoDB" id="10676375at2759"/>
<dbReference type="Proteomes" id="UP000504636">
    <property type="component" value="Unplaced"/>
</dbReference>
<dbReference type="GeneID" id="54462562"/>
<organism evidence="2">
    <name type="scientific">Mytilinidion resinicola</name>
    <dbReference type="NCBI Taxonomy" id="574789"/>
    <lineage>
        <taxon>Eukaryota</taxon>
        <taxon>Fungi</taxon>
        <taxon>Dikarya</taxon>
        <taxon>Ascomycota</taxon>
        <taxon>Pezizomycotina</taxon>
        <taxon>Dothideomycetes</taxon>
        <taxon>Pleosporomycetidae</taxon>
        <taxon>Mytilinidiales</taxon>
        <taxon>Mytilinidiaceae</taxon>
        <taxon>Mytilinidion</taxon>
    </lineage>
</organism>
<name>A0A6A6ZA56_9PEZI</name>
<feature type="compositionally biased region" description="Basic and acidic residues" evidence="1">
    <location>
        <begin position="1"/>
        <end position="11"/>
    </location>
</feature>
<evidence type="ECO:0000313" key="2">
    <source>
        <dbReference type="EMBL" id="KAF2817896.1"/>
    </source>
</evidence>
<dbReference type="AlphaFoldDB" id="A0A6A6ZA56"/>
<reference evidence="4" key="3">
    <citation type="submission" date="2025-04" db="UniProtKB">
        <authorList>
            <consortium name="RefSeq"/>
        </authorList>
    </citation>
    <scope>IDENTIFICATION</scope>
    <source>
        <strain evidence="4">CBS 304.34</strain>
    </source>
</reference>
<accession>A0A6A6ZA56</accession>
<reference evidence="4" key="2">
    <citation type="submission" date="2020-04" db="EMBL/GenBank/DDBJ databases">
        <authorList>
            <consortium name="NCBI Genome Project"/>
        </authorList>
    </citation>
    <scope>NUCLEOTIDE SEQUENCE</scope>
    <source>
        <strain evidence="4">CBS 304.34</strain>
    </source>
</reference>
<dbReference type="EMBL" id="MU003692">
    <property type="protein sequence ID" value="KAF2817896.1"/>
    <property type="molecule type" value="Genomic_DNA"/>
</dbReference>
<evidence type="ECO:0000313" key="3">
    <source>
        <dbReference type="Proteomes" id="UP000504636"/>
    </source>
</evidence>
<keyword evidence="3" id="KW-1185">Reference proteome</keyword>